<keyword evidence="5" id="KW-0677">Repeat</keyword>
<protein>
    <submittedName>
        <fullName evidence="11">Intelectin-2</fullName>
    </submittedName>
</protein>
<dbReference type="Pfam" id="PF01410">
    <property type="entry name" value="COLFI"/>
    <property type="match status" value="1"/>
</dbReference>
<keyword evidence="8" id="KW-0325">Glycoprotein</keyword>
<comment type="caution">
    <text evidence="9">Lacks conserved residue(s) required for the propagation of feature annotation.</text>
</comment>
<dbReference type="PROSITE" id="PS50026">
    <property type="entry name" value="EGF_3"/>
    <property type="match status" value="1"/>
</dbReference>
<dbReference type="Proteomes" id="UP000225706">
    <property type="component" value="Unassembled WGS sequence"/>
</dbReference>
<evidence type="ECO:0000313" key="12">
    <source>
        <dbReference type="Proteomes" id="UP000225706"/>
    </source>
</evidence>
<keyword evidence="6" id="KW-0176">Collagen</keyword>
<dbReference type="GO" id="GO:0005581">
    <property type="term" value="C:collagen trimer"/>
    <property type="evidence" value="ECO:0007669"/>
    <property type="project" value="UniProtKB-KW"/>
</dbReference>
<evidence type="ECO:0000256" key="8">
    <source>
        <dbReference type="ARBA" id="ARBA00023180"/>
    </source>
</evidence>
<evidence type="ECO:0000256" key="2">
    <source>
        <dbReference type="ARBA" id="ARBA00022525"/>
    </source>
</evidence>
<dbReference type="SUPFAM" id="SSF57196">
    <property type="entry name" value="EGF/Laminin"/>
    <property type="match status" value="1"/>
</dbReference>
<evidence type="ECO:0000256" key="3">
    <source>
        <dbReference type="ARBA" id="ARBA00022536"/>
    </source>
</evidence>
<evidence type="ECO:0000256" key="1">
    <source>
        <dbReference type="ARBA" id="ARBA00004613"/>
    </source>
</evidence>
<dbReference type="GO" id="GO:0000902">
    <property type="term" value="P:cell morphogenesis"/>
    <property type="evidence" value="ECO:0007669"/>
    <property type="project" value="UniProtKB-ARBA"/>
</dbReference>
<dbReference type="AlphaFoldDB" id="A0A2B4SF78"/>
<evidence type="ECO:0000256" key="5">
    <source>
        <dbReference type="ARBA" id="ARBA00022737"/>
    </source>
</evidence>
<keyword evidence="3 9" id="KW-0245">EGF-like domain</keyword>
<dbReference type="EMBL" id="LSMT01000108">
    <property type="protein sequence ID" value="PFX27217.1"/>
    <property type="molecule type" value="Genomic_DNA"/>
</dbReference>
<keyword evidence="12" id="KW-1185">Reference proteome</keyword>
<dbReference type="InterPro" id="IPR001881">
    <property type="entry name" value="EGF-like_Ca-bd_dom"/>
</dbReference>
<keyword evidence="4" id="KW-0732">Signal</keyword>
<evidence type="ECO:0000256" key="4">
    <source>
        <dbReference type="ARBA" id="ARBA00022729"/>
    </source>
</evidence>
<dbReference type="GO" id="GO:0005201">
    <property type="term" value="F:extracellular matrix structural constituent"/>
    <property type="evidence" value="ECO:0007669"/>
    <property type="project" value="InterPro"/>
</dbReference>
<dbReference type="Gene3D" id="2.60.120.1000">
    <property type="match status" value="1"/>
</dbReference>
<dbReference type="GO" id="GO:0070492">
    <property type="term" value="F:oligosaccharide binding"/>
    <property type="evidence" value="ECO:0007669"/>
    <property type="project" value="TreeGrafter"/>
</dbReference>
<evidence type="ECO:0000259" key="10">
    <source>
        <dbReference type="PROSITE" id="PS50026"/>
    </source>
</evidence>
<keyword evidence="7 9" id="KW-1015">Disulfide bond</keyword>
<evidence type="ECO:0000256" key="6">
    <source>
        <dbReference type="ARBA" id="ARBA00023119"/>
    </source>
</evidence>
<dbReference type="PANTHER" id="PTHR16146">
    <property type="entry name" value="INTELECTIN"/>
    <property type="match status" value="1"/>
</dbReference>
<evidence type="ECO:0000256" key="7">
    <source>
        <dbReference type="ARBA" id="ARBA00023157"/>
    </source>
</evidence>
<organism evidence="11 12">
    <name type="scientific">Stylophora pistillata</name>
    <name type="common">Smooth cauliflower coral</name>
    <dbReference type="NCBI Taxonomy" id="50429"/>
    <lineage>
        <taxon>Eukaryota</taxon>
        <taxon>Metazoa</taxon>
        <taxon>Cnidaria</taxon>
        <taxon>Anthozoa</taxon>
        <taxon>Hexacorallia</taxon>
        <taxon>Scleractinia</taxon>
        <taxon>Astrocoeniina</taxon>
        <taxon>Pocilloporidae</taxon>
        <taxon>Stylophora</taxon>
    </lineage>
</organism>
<keyword evidence="2" id="KW-0964">Secreted</keyword>
<feature type="disulfide bond" evidence="9">
    <location>
        <begin position="180"/>
        <end position="189"/>
    </location>
</feature>
<gene>
    <name evidence="11" type="primary">ITLN2</name>
    <name evidence="11" type="ORF">AWC38_SpisGene8078</name>
</gene>
<dbReference type="NCBIfam" id="NF040941">
    <property type="entry name" value="GGGWT_bact"/>
    <property type="match status" value="1"/>
</dbReference>
<reference evidence="12" key="1">
    <citation type="journal article" date="2017" name="bioRxiv">
        <title>Comparative analysis of the genomes of Stylophora pistillata and Acropora digitifera provides evidence for extensive differences between species of corals.</title>
        <authorList>
            <person name="Voolstra C.R."/>
            <person name="Li Y."/>
            <person name="Liew Y.J."/>
            <person name="Baumgarten S."/>
            <person name="Zoccola D."/>
            <person name="Flot J.-F."/>
            <person name="Tambutte S."/>
            <person name="Allemand D."/>
            <person name="Aranda M."/>
        </authorList>
    </citation>
    <scope>NUCLEOTIDE SEQUENCE [LARGE SCALE GENOMIC DNA]</scope>
</reference>
<dbReference type="GO" id="GO:0005615">
    <property type="term" value="C:extracellular space"/>
    <property type="evidence" value="ECO:0007669"/>
    <property type="project" value="TreeGrafter"/>
</dbReference>
<accession>A0A2B4SF78</accession>
<comment type="caution">
    <text evidence="11">The sequence shown here is derived from an EMBL/GenBank/DDBJ whole genome shotgun (WGS) entry which is preliminary data.</text>
</comment>
<dbReference type="GO" id="GO:0005886">
    <property type="term" value="C:plasma membrane"/>
    <property type="evidence" value="ECO:0007669"/>
    <property type="project" value="UniProtKB-ARBA"/>
</dbReference>
<dbReference type="GO" id="GO:0005509">
    <property type="term" value="F:calcium ion binding"/>
    <property type="evidence" value="ECO:0007669"/>
    <property type="project" value="InterPro"/>
</dbReference>
<dbReference type="GO" id="GO:0042063">
    <property type="term" value="P:gliogenesis"/>
    <property type="evidence" value="ECO:0007669"/>
    <property type="project" value="UniProtKB-ARBA"/>
</dbReference>
<feature type="disulfide bond" evidence="9">
    <location>
        <begin position="161"/>
        <end position="178"/>
    </location>
</feature>
<dbReference type="GO" id="GO:0048666">
    <property type="term" value="P:neuron development"/>
    <property type="evidence" value="ECO:0007669"/>
    <property type="project" value="UniProtKB-ARBA"/>
</dbReference>
<feature type="domain" description="EGF-like" evidence="10">
    <location>
        <begin position="152"/>
        <end position="190"/>
    </location>
</feature>
<dbReference type="SMART" id="SM00181">
    <property type="entry name" value="EGF"/>
    <property type="match status" value="1"/>
</dbReference>
<dbReference type="SMART" id="SM00179">
    <property type="entry name" value="EGF_CA"/>
    <property type="match status" value="1"/>
</dbReference>
<dbReference type="CDD" id="cd00054">
    <property type="entry name" value="EGF_CA"/>
    <property type="match status" value="1"/>
</dbReference>
<dbReference type="FunFam" id="2.10.25.10:FF:000230">
    <property type="entry name" value="Delta-like protein"/>
    <property type="match status" value="1"/>
</dbReference>
<dbReference type="SUPFAM" id="SSF56496">
    <property type="entry name" value="Fibrinogen C-terminal domain-like"/>
    <property type="match status" value="1"/>
</dbReference>
<dbReference type="PROSITE" id="PS00022">
    <property type="entry name" value="EGF_1"/>
    <property type="match status" value="1"/>
</dbReference>
<dbReference type="InterPro" id="IPR000742">
    <property type="entry name" value="EGF"/>
</dbReference>
<evidence type="ECO:0000313" key="11">
    <source>
        <dbReference type="EMBL" id="PFX27217.1"/>
    </source>
</evidence>
<dbReference type="InterPro" id="IPR036056">
    <property type="entry name" value="Fibrinogen-like_C"/>
</dbReference>
<name>A0A2B4SF78_STYPI</name>
<sequence>MEYQPNFSLAFDLPASSQVNKHDEKETQQARFPNLSELELEKILAQRHSARTKKTTNWSLATFNAGINRVSQGGVSYFNLKTEQFSYLNITRIGSELVQDGSECGFSCLEASLCFSYNLATFSDVNGKLLCELLPSDKYNNSDKFIYSPIFNHNPCSNNPCMNGATCVAKYDDDDYQCACSPGFRGKLCQIALRKDCKDIKSRGDSVGDGMYLLDPDEGSLSNAFWAYCDMTSYNGGWTMCYTTHEYVKPRTEVTYNAQFPYGSDGYRTNCNNIPFTEIMFLDRQTLAKVYFKRKTNQSMTANLNYGNGASAYELWEGVGVTDAYSYQLLICDDSFYSGFFVSGYTSCYKQCGYWCGDTVSPYFRTASTSSSYLGVAFNTNGHHSVDKRLISVGLR</sequence>
<dbReference type="Pfam" id="PF00008">
    <property type="entry name" value="EGF"/>
    <property type="match status" value="1"/>
</dbReference>
<comment type="subcellular location">
    <subcellularLocation>
        <location evidence="1">Secreted</location>
    </subcellularLocation>
</comment>
<dbReference type="PANTHER" id="PTHR16146:SF46">
    <property type="entry name" value="INTELECTIN-1A-RELATED"/>
    <property type="match status" value="1"/>
</dbReference>
<dbReference type="Gene3D" id="2.10.25.10">
    <property type="entry name" value="Laminin"/>
    <property type="match status" value="1"/>
</dbReference>
<evidence type="ECO:0000256" key="9">
    <source>
        <dbReference type="PROSITE-ProRule" id="PRU00076"/>
    </source>
</evidence>
<proteinExistence type="predicted"/>
<dbReference type="InterPro" id="IPR000885">
    <property type="entry name" value="Fib_collagen_C"/>
</dbReference>
<dbReference type="PROSITE" id="PS01186">
    <property type="entry name" value="EGF_2"/>
    <property type="match status" value="1"/>
</dbReference>
<dbReference type="OrthoDB" id="5952718at2759"/>